<gene>
    <name evidence="4" type="ORF">CCAM_LOCUS14753</name>
</gene>
<dbReference type="PANTHER" id="PTHR36404:SF1">
    <property type="entry name" value="EMBRYO DEFECTIVE 2737"/>
    <property type="match status" value="1"/>
</dbReference>
<evidence type="ECO:0000256" key="1">
    <source>
        <dbReference type="PROSITE-ProRule" id="PRU00047"/>
    </source>
</evidence>
<accession>A0A484L9B9</accession>
<dbReference type="GO" id="GO:0008270">
    <property type="term" value="F:zinc ion binding"/>
    <property type="evidence" value="ECO:0007669"/>
    <property type="project" value="UniProtKB-KW"/>
</dbReference>
<dbReference type="PANTHER" id="PTHR36404">
    <property type="entry name" value="EMBRYO DEFECTIVE 2737"/>
    <property type="match status" value="1"/>
</dbReference>
<evidence type="ECO:0000313" key="4">
    <source>
        <dbReference type="EMBL" id="VFQ72977.1"/>
    </source>
</evidence>
<feature type="compositionally biased region" description="Low complexity" evidence="2">
    <location>
        <begin position="241"/>
        <end position="254"/>
    </location>
</feature>
<evidence type="ECO:0000259" key="3">
    <source>
        <dbReference type="PROSITE" id="PS50158"/>
    </source>
</evidence>
<dbReference type="AlphaFoldDB" id="A0A484L9B9"/>
<dbReference type="SMART" id="SM00343">
    <property type="entry name" value="ZnF_C2HC"/>
    <property type="match status" value="1"/>
</dbReference>
<evidence type="ECO:0000256" key="2">
    <source>
        <dbReference type="SAM" id="MobiDB-lite"/>
    </source>
</evidence>
<keyword evidence="1" id="KW-0862">Zinc</keyword>
<name>A0A484L9B9_9ASTE</name>
<dbReference type="GO" id="GO:0009507">
    <property type="term" value="C:chloroplast"/>
    <property type="evidence" value="ECO:0007669"/>
    <property type="project" value="TreeGrafter"/>
</dbReference>
<dbReference type="PROSITE" id="PS50158">
    <property type="entry name" value="ZF_CCHC"/>
    <property type="match status" value="1"/>
</dbReference>
<dbReference type="InterPro" id="IPR001878">
    <property type="entry name" value="Znf_CCHC"/>
</dbReference>
<keyword evidence="1" id="KW-0863">Zinc-finger</keyword>
<feature type="region of interest" description="Disordered" evidence="2">
    <location>
        <begin position="144"/>
        <end position="190"/>
    </location>
</feature>
<dbReference type="Gene3D" id="4.10.60.10">
    <property type="entry name" value="Zinc finger, CCHC-type"/>
    <property type="match status" value="1"/>
</dbReference>
<reference evidence="4 5" key="1">
    <citation type="submission" date="2018-04" db="EMBL/GenBank/DDBJ databases">
        <authorList>
            <person name="Vogel A."/>
        </authorList>
    </citation>
    <scope>NUCLEOTIDE SEQUENCE [LARGE SCALE GENOMIC DNA]</scope>
</reference>
<dbReference type="Pfam" id="PF03732">
    <property type="entry name" value="Retrotrans_gag"/>
    <property type="match status" value="1"/>
</dbReference>
<protein>
    <recommendedName>
        <fullName evidence="3">CCHC-type domain-containing protein</fullName>
    </recommendedName>
</protein>
<feature type="compositionally biased region" description="Polar residues" evidence="2">
    <location>
        <begin position="144"/>
        <end position="154"/>
    </location>
</feature>
<keyword evidence="5" id="KW-1185">Reference proteome</keyword>
<dbReference type="EMBL" id="OOIL02001128">
    <property type="protein sequence ID" value="VFQ72977.1"/>
    <property type="molecule type" value="Genomic_DNA"/>
</dbReference>
<evidence type="ECO:0000313" key="5">
    <source>
        <dbReference type="Proteomes" id="UP000595140"/>
    </source>
</evidence>
<dbReference type="InterPro" id="IPR056892">
    <property type="entry name" value="Zf-AtTam37"/>
</dbReference>
<organism evidence="4 5">
    <name type="scientific">Cuscuta campestris</name>
    <dbReference type="NCBI Taxonomy" id="132261"/>
    <lineage>
        <taxon>Eukaryota</taxon>
        <taxon>Viridiplantae</taxon>
        <taxon>Streptophyta</taxon>
        <taxon>Embryophyta</taxon>
        <taxon>Tracheophyta</taxon>
        <taxon>Spermatophyta</taxon>
        <taxon>Magnoliopsida</taxon>
        <taxon>eudicotyledons</taxon>
        <taxon>Gunneridae</taxon>
        <taxon>Pentapetalae</taxon>
        <taxon>asterids</taxon>
        <taxon>lamiids</taxon>
        <taxon>Solanales</taxon>
        <taxon>Convolvulaceae</taxon>
        <taxon>Cuscuteae</taxon>
        <taxon>Cuscuta</taxon>
        <taxon>Cuscuta subgen. Grammica</taxon>
        <taxon>Cuscuta sect. Cleistogrammica</taxon>
    </lineage>
</organism>
<dbReference type="GO" id="GO:0003676">
    <property type="term" value="F:nucleic acid binding"/>
    <property type="evidence" value="ECO:0007669"/>
    <property type="project" value="InterPro"/>
</dbReference>
<sequence>MDNYPRLASQLLRKEAYEWWKRTDESAGTPKPWTWAHFEWAFKQEYIPKRFSEERRKEFFDLEQGDMTLPEYRQKFTKLAKFAPTLVNTPTDRIEEFRKKLRPDLRSRVSVLTTVDFAEAYDLIARANSDLSACIEYLKTNNVSSSTHRPTGSASKGKRPFQEPRNSHFSKKGKSVQTQSMASVDKSKKRRYPACEHCGRNHPGECWLKQGLCLSCGKPGHFRKECPTNPGEPYPPAPVLSQAASARPAPSQRSTAGSNPAKNQNQQHGRAPARTYAMKARTEENPDVIQAIPATMSQGVARLLSVLKRFADFQFTLLRKRYGPQITEIFEFPINVVLTPFTLPFEIAGSAQRGFGVPEFISKLSYSAIFAVATLGTCDVALELGKKFVCTSDCRICNGWKALQCTMCKGSGMVQYQVKDYHLQSAEKPTVECIANAIAENRAELVHFPSAVDLPVPLPFKDCPTCSGSGSMICPECKDKPAVKLSTDNIVEPPWIPFNIMKKIDYPYEHIVDSMKDPSIAAFWLITLPQVVGGFEYDDDIKRKIWWQYKESMRYDQLRDEVAKRKPGWEYLQDALMSIDPVRARDDPVVVKNIPYYRAKKVLEAEVMKLDPPPRPRDWGELNLPLSSSSWSEEDLKDPTRFYEMTVLLNAQREIAEQMLDAQWEAKWREEKLNKLLEEKVRPYLQNVDNSVLSRPILVKNDAQKKPHRQRRWWIF</sequence>
<proteinExistence type="predicted"/>
<feature type="compositionally biased region" description="Polar residues" evidence="2">
    <location>
        <begin position="255"/>
        <end position="268"/>
    </location>
</feature>
<feature type="domain" description="CCHC-type" evidence="3">
    <location>
        <begin position="213"/>
        <end position="227"/>
    </location>
</feature>
<dbReference type="InterPro" id="IPR005162">
    <property type="entry name" value="Retrotrans_gag_dom"/>
</dbReference>
<dbReference type="Pfam" id="PF25112">
    <property type="entry name" value="zf-AtTam37"/>
    <property type="match status" value="1"/>
</dbReference>
<feature type="region of interest" description="Disordered" evidence="2">
    <location>
        <begin position="227"/>
        <end position="273"/>
    </location>
</feature>
<dbReference type="Proteomes" id="UP000595140">
    <property type="component" value="Unassembled WGS sequence"/>
</dbReference>
<dbReference type="OrthoDB" id="1895848at2759"/>
<keyword evidence="1" id="KW-0479">Metal-binding</keyword>